<gene>
    <name evidence="1" type="ORF">Pan265_24680</name>
</gene>
<dbReference type="AlphaFoldDB" id="A0A518C047"/>
<name>A0A518C047_9BACT</name>
<dbReference type="Proteomes" id="UP000320386">
    <property type="component" value="Chromosome"/>
</dbReference>
<dbReference type="KEGG" id="mcad:Pan265_24680"/>
<accession>A0A518C047</accession>
<dbReference type="RefSeq" id="WP_145446769.1">
    <property type="nucleotide sequence ID" value="NZ_CP036280.1"/>
</dbReference>
<evidence type="ECO:0000313" key="2">
    <source>
        <dbReference type="Proteomes" id="UP000320386"/>
    </source>
</evidence>
<protein>
    <submittedName>
        <fullName evidence="1">Uncharacterized protein</fullName>
    </submittedName>
</protein>
<keyword evidence="2" id="KW-1185">Reference proteome</keyword>
<reference evidence="1 2" key="1">
    <citation type="submission" date="2019-02" db="EMBL/GenBank/DDBJ databases">
        <title>Deep-cultivation of Planctomycetes and their phenomic and genomic characterization uncovers novel biology.</title>
        <authorList>
            <person name="Wiegand S."/>
            <person name="Jogler M."/>
            <person name="Boedeker C."/>
            <person name="Pinto D."/>
            <person name="Vollmers J."/>
            <person name="Rivas-Marin E."/>
            <person name="Kohn T."/>
            <person name="Peeters S.H."/>
            <person name="Heuer A."/>
            <person name="Rast P."/>
            <person name="Oberbeckmann S."/>
            <person name="Bunk B."/>
            <person name="Jeske O."/>
            <person name="Meyerdierks A."/>
            <person name="Storesund J.E."/>
            <person name="Kallscheuer N."/>
            <person name="Luecker S."/>
            <person name="Lage O.M."/>
            <person name="Pohl T."/>
            <person name="Merkel B.J."/>
            <person name="Hornburger P."/>
            <person name="Mueller R.-W."/>
            <person name="Bruemmer F."/>
            <person name="Labrenz M."/>
            <person name="Spormann A.M."/>
            <person name="Op den Camp H."/>
            <person name="Overmann J."/>
            <person name="Amann R."/>
            <person name="Jetten M.S.M."/>
            <person name="Mascher T."/>
            <person name="Medema M.H."/>
            <person name="Devos D.P."/>
            <person name="Kaster A.-K."/>
            <person name="Ovreas L."/>
            <person name="Rohde M."/>
            <person name="Galperin M.Y."/>
            <person name="Jogler C."/>
        </authorList>
    </citation>
    <scope>NUCLEOTIDE SEQUENCE [LARGE SCALE GENOMIC DNA]</scope>
    <source>
        <strain evidence="1 2">Pan265</strain>
    </source>
</reference>
<proteinExistence type="predicted"/>
<organism evidence="1 2">
    <name type="scientific">Mucisphaera calidilacus</name>
    <dbReference type="NCBI Taxonomy" id="2527982"/>
    <lineage>
        <taxon>Bacteria</taxon>
        <taxon>Pseudomonadati</taxon>
        <taxon>Planctomycetota</taxon>
        <taxon>Phycisphaerae</taxon>
        <taxon>Phycisphaerales</taxon>
        <taxon>Phycisphaeraceae</taxon>
        <taxon>Mucisphaera</taxon>
    </lineage>
</organism>
<evidence type="ECO:0000313" key="1">
    <source>
        <dbReference type="EMBL" id="QDU72598.1"/>
    </source>
</evidence>
<dbReference type="EMBL" id="CP036280">
    <property type="protein sequence ID" value="QDU72598.1"/>
    <property type="molecule type" value="Genomic_DNA"/>
</dbReference>
<sequence>MTAVIFDSEWPLRADEERLISLFVQTGKALEELPYSDDLDALIRRYDASDRHEQNGRVTDLRRREMLNRLWNYRLRGMI</sequence>